<reference evidence="5" key="1">
    <citation type="submission" date="2022-03" db="EMBL/GenBank/DDBJ databases">
        <authorList>
            <person name="Martin C."/>
        </authorList>
    </citation>
    <scope>NUCLEOTIDE SEQUENCE</scope>
</reference>
<evidence type="ECO:0000313" key="5">
    <source>
        <dbReference type="EMBL" id="CAH1781195.1"/>
    </source>
</evidence>
<evidence type="ECO:0000256" key="3">
    <source>
        <dbReference type="ARBA" id="ARBA00022729"/>
    </source>
</evidence>
<dbReference type="Gene3D" id="2.60.120.40">
    <property type="match status" value="1"/>
</dbReference>
<name>A0A8J1UGC7_OWEFU</name>
<protein>
    <submittedName>
        <fullName evidence="5">Uncharacterized protein</fullName>
    </submittedName>
</protein>
<sequence>MGNERKDRDANKDDKNNNKNTEQEKTESIDEASEDDAPLPPVYIPPPKIAFSGVLQSHMARADTDRTVIYDKVNVNLGDCYDVSTGIFTVPIDGTYRVEMNGVSYTNQDVSIRLKKSFLMTEPEEPEIDTLAKSQELSPKKEQRKDGGKEKDSKTKTETGKSTIIKEPPKEIVENEIPPEPEFKCEVLLCTFGAVVRPSGHGSASNSGLFHFTEGDKLSVELPRFYGLHGDPLHPYSTFNVYMMYPDEDVVMVTGPPNDDDD</sequence>
<keyword evidence="3" id="KW-0732">Signal</keyword>
<feature type="compositionally biased region" description="Basic and acidic residues" evidence="4">
    <location>
        <begin position="138"/>
        <end position="159"/>
    </location>
</feature>
<gene>
    <name evidence="5" type="ORF">OFUS_LOCUS7799</name>
</gene>
<comment type="subcellular location">
    <subcellularLocation>
        <location evidence="1">Secreted</location>
    </subcellularLocation>
</comment>
<organism evidence="5 6">
    <name type="scientific">Owenia fusiformis</name>
    <name type="common">Polychaete worm</name>
    <dbReference type="NCBI Taxonomy" id="6347"/>
    <lineage>
        <taxon>Eukaryota</taxon>
        <taxon>Metazoa</taxon>
        <taxon>Spiralia</taxon>
        <taxon>Lophotrochozoa</taxon>
        <taxon>Annelida</taxon>
        <taxon>Polychaeta</taxon>
        <taxon>Sedentaria</taxon>
        <taxon>Canalipalpata</taxon>
        <taxon>Sabellida</taxon>
        <taxon>Oweniida</taxon>
        <taxon>Oweniidae</taxon>
        <taxon>Owenia</taxon>
    </lineage>
</organism>
<proteinExistence type="predicted"/>
<feature type="region of interest" description="Disordered" evidence="4">
    <location>
        <begin position="1"/>
        <end position="42"/>
    </location>
</feature>
<accession>A0A8J1UGC7</accession>
<dbReference type="GO" id="GO:0005576">
    <property type="term" value="C:extracellular region"/>
    <property type="evidence" value="ECO:0007669"/>
    <property type="project" value="UniProtKB-SubCell"/>
</dbReference>
<feature type="region of interest" description="Disordered" evidence="4">
    <location>
        <begin position="123"/>
        <end position="162"/>
    </location>
</feature>
<evidence type="ECO:0000313" key="6">
    <source>
        <dbReference type="Proteomes" id="UP000749559"/>
    </source>
</evidence>
<dbReference type="PANTHER" id="PTHR22923:SF116">
    <property type="entry name" value="C1Q DOMAIN-CONTAINING PROTEIN"/>
    <property type="match status" value="1"/>
</dbReference>
<feature type="compositionally biased region" description="Basic and acidic residues" evidence="4">
    <location>
        <begin position="1"/>
        <end position="28"/>
    </location>
</feature>
<keyword evidence="2" id="KW-0964">Secreted</keyword>
<dbReference type="InterPro" id="IPR001073">
    <property type="entry name" value="C1q_dom"/>
</dbReference>
<dbReference type="Pfam" id="PF00386">
    <property type="entry name" value="C1q"/>
    <property type="match status" value="1"/>
</dbReference>
<dbReference type="InterPro" id="IPR008983">
    <property type="entry name" value="Tumour_necrosis_fac-like_dom"/>
</dbReference>
<dbReference type="PROSITE" id="PS50871">
    <property type="entry name" value="C1Q"/>
    <property type="match status" value="1"/>
</dbReference>
<dbReference type="InterPro" id="IPR050822">
    <property type="entry name" value="Cerebellin_Synaptic_Org"/>
</dbReference>
<dbReference type="AlphaFoldDB" id="A0A8J1UGC7"/>
<dbReference type="OrthoDB" id="6060465at2759"/>
<dbReference type="EMBL" id="CAIIXF020000004">
    <property type="protein sequence ID" value="CAH1781195.1"/>
    <property type="molecule type" value="Genomic_DNA"/>
</dbReference>
<dbReference type="SUPFAM" id="SSF49842">
    <property type="entry name" value="TNF-like"/>
    <property type="match status" value="1"/>
</dbReference>
<dbReference type="PANTHER" id="PTHR22923">
    <property type="entry name" value="CEREBELLIN-RELATED"/>
    <property type="match status" value="1"/>
</dbReference>
<evidence type="ECO:0000256" key="4">
    <source>
        <dbReference type="SAM" id="MobiDB-lite"/>
    </source>
</evidence>
<dbReference type="Proteomes" id="UP000749559">
    <property type="component" value="Unassembled WGS sequence"/>
</dbReference>
<keyword evidence="6" id="KW-1185">Reference proteome</keyword>
<comment type="caution">
    <text evidence="5">The sequence shown here is derived from an EMBL/GenBank/DDBJ whole genome shotgun (WGS) entry which is preliminary data.</text>
</comment>
<evidence type="ECO:0000256" key="1">
    <source>
        <dbReference type="ARBA" id="ARBA00004613"/>
    </source>
</evidence>
<evidence type="ECO:0000256" key="2">
    <source>
        <dbReference type="ARBA" id="ARBA00022525"/>
    </source>
</evidence>